<proteinExistence type="inferred from homology"/>
<dbReference type="InterPro" id="IPR029072">
    <property type="entry name" value="YebC-like"/>
</dbReference>
<dbReference type="Pfam" id="PF01709">
    <property type="entry name" value="Transcrip_reg"/>
    <property type="match status" value="1"/>
</dbReference>
<evidence type="ECO:0000256" key="3">
    <source>
        <dbReference type="ARBA" id="ARBA00023015"/>
    </source>
</evidence>
<dbReference type="SUPFAM" id="SSF75625">
    <property type="entry name" value="YebC-like"/>
    <property type="match status" value="1"/>
</dbReference>
<comment type="subcellular location">
    <subcellularLocation>
        <location evidence="6">Cytoplasm</location>
    </subcellularLocation>
</comment>
<evidence type="ECO:0000256" key="2">
    <source>
        <dbReference type="ARBA" id="ARBA00022490"/>
    </source>
</evidence>
<dbReference type="InterPro" id="IPR017856">
    <property type="entry name" value="Integrase-like_N"/>
</dbReference>
<comment type="similarity">
    <text evidence="1 6">Belongs to the TACO1 family.</text>
</comment>
<feature type="domain" description="TACO1/YebC-like N-terminal" evidence="8">
    <location>
        <begin position="5"/>
        <end position="74"/>
    </location>
</feature>
<dbReference type="Gene3D" id="1.10.10.200">
    <property type="match status" value="1"/>
</dbReference>
<evidence type="ECO:0000256" key="6">
    <source>
        <dbReference type="HAMAP-Rule" id="MF_00693"/>
    </source>
</evidence>
<dbReference type="Proteomes" id="UP001330434">
    <property type="component" value="Chromosome"/>
</dbReference>
<evidence type="ECO:0000313" key="10">
    <source>
        <dbReference type="Proteomes" id="UP001330434"/>
    </source>
</evidence>
<dbReference type="Gene3D" id="3.30.70.980">
    <property type="match status" value="2"/>
</dbReference>
<sequence length="259" mass="28793">MAGHSQFKNIMYRKGAQDAKRAKVFTKIIRELTVSAKAGADPESNPRLRQAIVAARTENMPKDTMERAIKRGAGGEDNSDYVEMRYEGYGPSGVAIIVEALTDNRNRTAADVRSTFTKFGGNLGETNSVSFMFDRVGLMRYPDSTADHDAIFEAALEAGALNVESEDGFHEIESSMEEFATVRDHLISKFGDPESASLVWKPQNLMSRQFRNVRFELNYYPQVHSPLSRSQAQERLGAVDPVGNKKSGFILGKISWSKT</sequence>
<keyword evidence="10" id="KW-1185">Reference proteome</keyword>
<dbReference type="NCBIfam" id="TIGR01033">
    <property type="entry name" value="YebC/PmpR family DNA-binding transcriptional regulator"/>
    <property type="match status" value="1"/>
</dbReference>
<keyword evidence="4 6" id="KW-0238">DNA-binding</keyword>
<organism evidence="9 10">
    <name type="scientific">Candidatus Bealeia paramacronuclearis</name>
    <dbReference type="NCBI Taxonomy" id="1921001"/>
    <lineage>
        <taxon>Bacteria</taxon>
        <taxon>Pseudomonadati</taxon>
        <taxon>Pseudomonadota</taxon>
        <taxon>Alphaproteobacteria</taxon>
        <taxon>Holosporales</taxon>
        <taxon>Holosporaceae</taxon>
        <taxon>Candidatus Bealeia</taxon>
    </lineage>
</organism>
<protein>
    <recommendedName>
        <fullName evidence="6">Probable transcriptional regulatory protein Bealeia1_00897</fullName>
    </recommendedName>
</protein>
<dbReference type="PANTHER" id="PTHR12532">
    <property type="entry name" value="TRANSLATIONAL ACTIVATOR OF CYTOCHROME C OXIDASE 1"/>
    <property type="match status" value="1"/>
</dbReference>
<keyword evidence="3 6" id="KW-0805">Transcription regulation</keyword>
<dbReference type="EMBL" id="CP133270">
    <property type="protein sequence ID" value="WVX66713.1"/>
    <property type="molecule type" value="Genomic_DNA"/>
</dbReference>
<dbReference type="PANTHER" id="PTHR12532:SF6">
    <property type="entry name" value="TRANSCRIPTIONAL REGULATORY PROTEIN YEBC-RELATED"/>
    <property type="match status" value="1"/>
</dbReference>
<evidence type="ECO:0000256" key="1">
    <source>
        <dbReference type="ARBA" id="ARBA00008724"/>
    </source>
</evidence>
<evidence type="ECO:0000313" key="9">
    <source>
        <dbReference type="EMBL" id="WVX66713.1"/>
    </source>
</evidence>
<keyword evidence="2 6" id="KW-0963">Cytoplasm</keyword>
<dbReference type="GO" id="GO:0003677">
    <property type="term" value="F:DNA binding"/>
    <property type="evidence" value="ECO:0007669"/>
    <property type="project" value="UniProtKB-KW"/>
</dbReference>
<keyword evidence="5 6" id="KW-0804">Transcription</keyword>
<dbReference type="InterPro" id="IPR048300">
    <property type="entry name" value="TACO1_YebC-like_2nd/3rd_dom"/>
</dbReference>
<name>A0ABZ2C2Z4_9PROT</name>
<dbReference type="NCBIfam" id="NF001030">
    <property type="entry name" value="PRK00110.1"/>
    <property type="match status" value="1"/>
</dbReference>
<accession>A0ABZ2C2Z4</accession>
<evidence type="ECO:0000259" key="7">
    <source>
        <dbReference type="Pfam" id="PF01709"/>
    </source>
</evidence>
<gene>
    <name evidence="9" type="ORF">Bealeia1_00897</name>
</gene>
<dbReference type="HAMAP" id="MF_00693">
    <property type="entry name" value="Transcrip_reg_TACO1"/>
    <property type="match status" value="1"/>
</dbReference>
<dbReference type="InterPro" id="IPR002876">
    <property type="entry name" value="Transcrip_reg_TACO1-like"/>
</dbReference>
<dbReference type="InterPro" id="IPR049083">
    <property type="entry name" value="TACO1_YebC_N"/>
</dbReference>
<evidence type="ECO:0000259" key="8">
    <source>
        <dbReference type="Pfam" id="PF20772"/>
    </source>
</evidence>
<evidence type="ECO:0000256" key="5">
    <source>
        <dbReference type="ARBA" id="ARBA00023163"/>
    </source>
</evidence>
<dbReference type="InterPro" id="IPR026564">
    <property type="entry name" value="Transcrip_reg_TACO1-like_dom3"/>
</dbReference>
<dbReference type="Pfam" id="PF20772">
    <property type="entry name" value="TACO1_YebC_N"/>
    <property type="match status" value="1"/>
</dbReference>
<feature type="domain" description="TACO1/YebC-like second and third" evidence="7">
    <location>
        <begin position="81"/>
        <end position="206"/>
    </location>
</feature>
<reference evidence="9 10" key="1">
    <citation type="journal article" date="2024" name="Environ. Microbiol.">
        <title>Novel evolutionary insights on the interactions of the Holosporales (Alphaproteobacteria) with eukaryotic hosts from comparative genomics.</title>
        <authorList>
            <person name="Giovannini M."/>
            <person name="Petroni G."/>
            <person name="Castelli M."/>
        </authorList>
    </citation>
    <scope>NUCLEOTIDE SEQUENCE [LARGE SCALE GENOMIC DNA]</scope>
    <source>
        <strain evidence="9 10">US_Bl 15I1</strain>
    </source>
</reference>
<dbReference type="RefSeq" id="WP_331255544.1">
    <property type="nucleotide sequence ID" value="NZ_CP133270.1"/>
</dbReference>
<dbReference type="NCBIfam" id="NF009044">
    <property type="entry name" value="PRK12378.1"/>
    <property type="match status" value="1"/>
</dbReference>
<evidence type="ECO:0000256" key="4">
    <source>
        <dbReference type="ARBA" id="ARBA00023125"/>
    </source>
</evidence>